<proteinExistence type="predicted"/>
<reference evidence="1 2" key="1">
    <citation type="submission" date="2019-03" db="EMBL/GenBank/DDBJ databases">
        <title>Genomic Encyclopedia of Type Strains, Phase IV (KMG-IV): sequencing the most valuable type-strain genomes for metagenomic binning, comparative biology and taxonomic classification.</title>
        <authorList>
            <person name="Goeker M."/>
        </authorList>
    </citation>
    <scope>NUCLEOTIDE SEQUENCE [LARGE SCALE GENOMIC DNA]</scope>
    <source>
        <strain evidence="1 2">DSM 100433</strain>
    </source>
</reference>
<dbReference type="Proteomes" id="UP000294682">
    <property type="component" value="Unassembled WGS sequence"/>
</dbReference>
<evidence type="ECO:0000313" key="2">
    <source>
        <dbReference type="Proteomes" id="UP000294682"/>
    </source>
</evidence>
<dbReference type="EMBL" id="SLUK01000009">
    <property type="protein sequence ID" value="TCL42643.1"/>
    <property type="molecule type" value="Genomic_DNA"/>
</dbReference>
<keyword evidence="2" id="KW-1185">Reference proteome</keyword>
<comment type="caution">
    <text evidence="1">The sequence shown here is derived from an EMBL/GenBank/DDBJ whole genome shotgun (WGS) entry which is preliminary data.</text>
</comment>
<dbReference type="AlphaFoldDB" id="A0A9X8Y7Q2"/>
<protein>
    <submittedName>
        <fullName evidence="1">Uncharacterized protein</fullName>
    </submittedName>
</protein>
<gene>
    <name evidence="1" type="ORF">EDD78_109114</name>
</gene>
<evidence type="ECO:0000313" key="1">
    <source>
        <dbReference type="EMBL" id="TCL42643.1"/>
    </source>
</evidence>
<name>A0A9X8Y7Q2_9FIRM</name>
<sequence length="31" mass="3514">MAFFTRSLIGSPFSHMRESCKLADCLPAQIR</sequence>
<accession>A0A9X8Y7Q2</accession>
<organism evidence="1 2">
    <name type="scientific">Harryflintia acetispora</name>
    <dbReference type="NCBI Taxonomy" id="1849041"/>
    <lineage>
        <taxon>Bacteria</taxon>
        <taxon>Bacillati</taxon>
        <taxon>Bacillota</taxon>
        <taxon>Clostridia</taxon>
        <taxon>Eubacteriales</taxon>
        <taxon>Oscillospiraceae</taxon>
        <taxon>Harryflintia</taxon>
    </lineage>
</organism>